<dbReference type="EMBL" id="JBJURJ010000001">
    <property type="protein sequence ID" value="MFM9327150.1"/>
    <property type="molecule type" value="Genomic_DNA"/>
</dbReference>
<comment type="caution">
    <text evidence="1">The sequence shown here is derived from an EMBL/GenBank/DDBJ whole genome shotgun (WGS) entry which is preliminary data.</text>
</comment>
<gene>
    <name evidence="1" type="primary">rimM</name>
    <name evidence="1" type="ORF">ACI1P1_02450</name>
</gene>
<keyword evidence="2" id="KW-1185">Reference proteome</keyword>
<name>A0ACC7NRX8_9BACL</name>
<dbReference type="Proteomes" id="UP001631969">
    <property type="component" value="Unassembled WGS sequence"/>
</dbReference>
<accession>A0ACC7NRX8</accession>
<evidence type="ECO:0000313" key="1">
    <source>
        <dbReference type="EMBL" id="MFM9327150.1"/>
    </source>
</evidence>
<evidence type="ECO:0000313" key="2">
    <source>
        <dbReference type="Proteomes" id="UP001631969"/>
    </source>
</evidence>
<sequence length="173" mass="19692">MSDKLYNVGKIVNTHGIRGELKILSQTDFPELRFVKGSKLILVEPESGKQIQTQVEQAREHKGMFITRFQGWDNINQVEQYKGWLVKVDEESLADLDEDEYYYHEILGCTVVTAGGEKLGEIKEILTPGANHVWVVKRPKGRDLLLPVIDEVVLEVDVDNKQVTVELMEGLLE</sequence>
<reference evidence="1" key="1">
    <citation type="submission" date="2024-12" db="EMBL/GenBank/DDBJ databases">
        <authorList>
            <person name="Wu N."/>
        </authorList>
    </citation>
    <scope>NUCLEOTIDE SEQUENCE</scope>
    <source>
        <strain evidence="1">P15</strain>
    </source>
</reference>
<proteinExistence type="predicted"/>
<protein>
    <submittedName>
        <fullName evidence="1">Ribosome maturation factor RimM</fullName>
    </submittedName>
</protein>
<organism evidence="1 2">
    <name type="scientific">Paenibacillus mesotrionivorans</name>
    <dbReference type="NCBI Taxonomy" id="3160968"/>
    <lineage>
        <taxon>Bacteria</taxon>
        <taxon>Bacillati</taxon>
        <taxon>Bacillota</taxon>
        <taxon>Bacilli</taxon>
        <taxon>Bacillales</taxon>
        <taxon>Paenibacillaceae</taxon>
        <taxon>Paenibacillus</taxon>
    </lineage>
</organism>